<dbReference type="Proteomes" id="UP000570514">
    <property type="component" value="Unassembled WGS sequence"/>
</dbReference>
<dbReference type="AlphaFoldDB" id="A0A846N0B2"/>
<evidence type="ECO:0000259" key="2">
    <source>
        <dbReference type="Pfam" id="PF03795"/>
    </source>
</evidence>
<protein>
    <recommendedName>
        <fullName evidence="2">YCII-related domain-containing protein</fullName>
    </recommendedName>
</protein>
<feature type="domain" description="YCII-related" evidence="2">
    <location>
        <begin position="1"/>
        <end position="86"/>
    </location>
</feature>
<dbReference type="SUPFAM" id="SSF54909">
    <property type="entry name" value="Dimeric alpha+beta barrel"/>
    <property type="match status" value="1"/>
</dbReference>
<comment type="caution">
    <text evidence="3">The sequence shown here is derived from an EMBL/GenBank/DDBJ whole genome shotgun (WGS) entry which is preliminary data.</text>
</comment>
<evidence type="ECO:0000313" key="4">
    <source>
        <dbReference type="Proteomes" id="UP000570514"/>
    </source>
</evidence>
<dbReference type="InterPro" id="IPR011008">
    <property type="entry name" value="Dimeric_a/b-barrel"/>
</dbReference>
<dbReference type="PANTHER" id="PTHR33606">
    <property type="entry name" value="PROTEIN YCII"/>
    <property type="match status" value="1"/>
</dbReference>
<gene>
    <name evidence="3" type="ORF">FHS83_001935</name>
</gene>
<dbReference type="InterPro" id="IPR051807">
    <property type="entry name" value="Sec-metab_biosynth-assoc"/>
</dbReference>
<comment type="similarity">
    <text evidence="1">Belongs to the YciI family.</text>
</comment>
<accession>A0A846N0B2</accession>
<reference evidence="3 4" key="1">
    <citation type="submission" date="2020-03" db="EMBL/GenBank/DDBJ databases">
        <title>Genomic Encyclopedia of Type Strains, Phase IV (KMG-IV): sequencing the most valuable type-strain genomes for metagenomic binning, comparative biology and taxonomic classification.</title>
        <authorList>
            <person name="Goeker M."/>
        </authorList>
    </citation>
    <scope>NUCLEOTIDE SEQUENCE [LARGE SCALE GENOMIC DNA]</scope>
    <source>
        <strain evidence="3 4">DSM 19867</strain>
    </source>
</reference>
<dbReference type="Pfam" id="PF03795">
    <property type="entry name" value="YCII"/>
    <property type="match status" value="1"/>
</dbReference>
<dbReference type="PANTHER" id="PTHR33606:SF3">
    <property type="entry name" value="PROTEIN YCII"/>
    <property type="match status" value="1"/>
</dbReference>
<sequence>MLFVVTAIDKKDSLDLRLATREAHFAFARDTGRIKLGGPFLNAKGEMAGSMMVIEAPDLETAEAWHMEDPYVKAGLFESSDIRPWKPALNAVGADFGGV</sequence>
<keyword evidence="4" id="KW-1185">Reference proteome</keyword>
<dbReference type="Gene3D" id="3.30.70.1060">
    <property type="entry name" value="Dimeric alpha+beta barrel"/>
    <property type="match status" value="1"/>
</dbReference>
<evidence type="ECO:0000256" key="1">
    <source>
        <dbReference type="ARBA" id="ARBA00007689"/>
    </source>
</evidence>
<name>A0A846N0B2_9PROT</name>
<dbReference type="RefSeq" id="WP_167082776.1">
    <property type="nucleotide sequence ID" value="NZ_BAAADC010000001.1"/>
</dbReference>
<dbReference type="EMBL" id="JAASRM010000001">
    <property type="protein sequence ID" value="NIK88617.1"/>
    <property type="molecule type" value="Genomic_DNA"/>
</dbReference>
<evidence type="ECO:0000313" key="3">
    <source>
        <dbReference type="EMBL" id="NIK88617.1"/>
    </source>
</evidence>
<dbReference type="InterPro" id="IPR005545">
    <property type="entry name" value="YCII"/>
</dbReference>
<organism evidence="3 4">
    <name type="scientific">Rhizomicrobium palustre</name>
    <dbReference type="NCBI Taxonomy" id="189966"/>
    <lineage>
        <taxon>Bacteria</taxon>
        <taxon>Pseudomonadati</taxon>
        <taxon>Pseudomonadota</taxon>
        <taxon>Alphaproteobacteria</taxon>
        <taxon>Micropepsales</taxon>
        <taxon>Micropepsaceae</taxon>
        <taxon>Rhizomicrobium</taxon>
    </lineage>
</organism>
<proteinExistence type="inferred from homology"/>